<protein>
    <submittedName>
        <fullName evidence="2">Unannotated protein</fullName>
    </submittedName>
</protein>
<name>A0A6J6VU84_9ZZZZ</name>
<dbReference type="SUPFAM" id="SSF49879">
    <property type="entry name" value="SMAD/FHA domain"/>
    <property type="match status" value="1"/>
</dbReference>
<evidence type="ECO:0000259" key="1">
    <source>
        <dbReference type="PROSITE" id="PS50006"/>
    </source>
</evidence>
<reference evidence="2" key="1">
    <citation type="submission" date="2020-05" db="EMBL/GenBank/DDBJ databases">
        <authorList>
            <person name="Chiriac C."/>
            <person name="Salcher M."/>
            <person name="Ghai R."/>
            <person name="Kavagutti S V."/>
        </authorList>
    </citation>
    <scope>NUCLEOTIDE SEQUENCE</scope>
</reference>
<dbReference type="InterPro" id="IPR000253">
    <property type="entry name" value="FHA_dom"/>
</dbReference>
<dbReference type="EMBL" id="CAEZYY010000072">
    <property type="protein sequence ID" value="CAB4774565.1"/>
    <property type="molecule type" value="Genomic_DNA"/>
</dbReference>
<dbReference type="Pfam" id="PF00498">
    <property type="entry name" value="FHA"/>
    <property type="match status" value="1"/>
</dbReference>
<dbReference type="PROSITE" id="PS50006">
    <property type="entry name" value="FHA_DOMAIN"/>
    <property type="match status" value="1"/>
</dbReference>
<proteinExistence type="predicted"/>
<organism evidence="2">
    <name type="scientific">freshwater metagenome</name>
    <dbReference type="NCBI Taxonomy" id="449393"/>
    <lineage>
        <taxon>unclassified sequences</taxon>
        <taxon>metagenomes</taxon>
        <taxon>ecological metagenomes</taxon>
    </lineage>
</organism>
<dbReference type="InterPro" id="IPR008984">
    <property type="entry name" value="SMAD_FHA_dom_sf"/>
</dbReference>
<dbReference type="CDD" id="cd00060">
    <property type="entry name" value="FHA"/>
    <property type="match status" value="1"/>
</dbReference>
<evidence type="ECO:0000313" key="2">
    <source>
        <dbReference type="EMBL" id="CAB4774565.1"/>
    </source>
</evidence>
<feature type="domain" description="FHA" evidence="1">
    <location>
        <begin position="1"/>
        <end position="27"/>
    </location>
</feature>
<sequence>MYRDEAGNTLLEDLGSTNGTYLNGDRIRVPKPIHRGDRVQIGGTIVEAQ</sequence>
<dbReference type="AlphaFoldDB" id="A0A6J6VU84"/>
<gene>
    <name evidence="2" type="ORF">UFOPK2806_02632</name>
</gene>
<accession>A0A6J6VU84</accession>
<dbReference type="Gene3D" id="2.60.200.20">
    <property type="match status" value="1"/>
</dbReference>